<reference evidence="2" key="2">
    <citation type="submission" date="2010-05" db="EMBL/GenBank/DDBJ databases">
        <title>The Genome Sequence of Magnaporthe poae strain ATCC 64411.</title>
        <authorList>
            <consortium name="The Broad Institute Genome Sequencing Platform"/>
            <consortium name="Broad Institute Genome Sequencing Center for Infectious Disease"/>
            <person name="Ma L.-J."/>
            <person name="Dead R."/>
            <person name="Young S."/>
            <person name="Zeng Q."/>
            <person name="Koehrsen M."/>
            <person name="Alvarado L."/>
            <person name="Berlin A."/>
            <person name="Chapman S.B."/>
            <person name="Chen Z."/>
            <person name="Freedman E."/>
            <person name="Gellesch M."/>
            <person name="Goldberg J."/>
            <person name="Griggs A."/>
            <person name="Gujja S."/>
            <person name="Heilman E.R."/>
            <person name="Heiman D."/>
            <person name="Hepburn T."/>
            <person name="Howarth C."/>
            <person name="Jen D."/>
            <person name="Larson L."/>
            <person name="Mehta T."/>
            <person name="Neiman D."/>
            <person name="Pearson M."/>
            <person name="Roberts A."/>
            <person name="Saif S."/>
            <person name="Shea T."/>
            <person name="Shenoy N."/>
            <person name="Sisk P."/>
            <person name="Stolte C."/>
            <person name="Sykes S."/>
            <person name="Walk T."/>
            <person name="White J."/>
            <person name="Yandava C."/>
            <person name="Haas B."/>
            <person name="Nusbaum C."/>
            <person name="Birren B."/>
        </authorList>
    </citation>
    <scope>NUCLEOTIDE SEQUENCE</scope>
    <source>
        <strain evidence="2">ATCC 64411</strain>
    </source>
</reference>
<evidence type="ECO:0000313" key="4">
    <source>
        <dbReference type="Proteomes" id="UP000011715"/>
    </source>
</evidence>
<dbReference type="VEuPathDB" id="FungiDB:MAPG_07006"/>
<dbReference type="eggNOG" id="ENOG502RVW6">
    <property type="taxonomic scope" value="Eukaryota"/>
</dbReference>
<feature type="compositionally biased region" description="Low complexity" evidence="1">
    <location>
        <begin position="57"/>
        <end position="77"/>
    </location>
</feature>
<evidence type="ECO:0000313" key="2">
    <source>
        <dbReference type="EMBL" id="KLU88019.1"/>
    </source>
</evidence>
<dbReference type="OMA" id="HHNMTWE"/>
<accession>A0A0C4E3K3</accession>
<keyword evidence="4" id="KW-1185">Reference proteome</keyword>
<feature type="compositionally biased region" description="Low complexity" evidence="1">
    <location>
        <begin position="260"/>
        <end position="276"/>
    </location>
</feature>
<reference evidence="2" key="3">
    <citation type="submission" date="2011-03" db="EMBL/GenBank/DDBJ databases">
        <title>Annotation of Magnaporthe poae ATCC 64411.</title>
        <authorList>
            <person name="Ma L.-J."/>
            <person name="Dead R."/>
            <person name="Young S.K."/>
            <person name="Zeng Q."/>
            <person name="Gargeya S."/>
            <person name="Fitzgerald M."/>
            <person name="Haas B."/>
            <person name="Abouelleil A."/>
            <person name="Alvarado L."/>
            <person name="Arachchi H.M."/>
            <person name="Berlin A."/>
            <person name="Brown A."/>
            <person name="Chapman S.B."/>
            <person name="Chen Z."/>
            <person name="Dunbar C."/>
            <person name="Freedman E."/>
            <person name="Gearin G."/>
            <person name="Gellesch M."/>
            <person name="Goldberg J."/>
            <person name="Griggs A."/>
            <person name="Gujja S."/>
            <person name="Heiman D."/>
            <person name="Howarth C."/>
            <person name="Larson L."/>
            <person name="Lui A."/>
            <person name="MacDonald P.J.P."/>
            <person name="Mehta T."/>
            <person name="Montmayeur A."/>
            <person name="Murphy C."/>
            <person name="Neiman D."/>
            <person name="Pearson M."/>
            <person name="Priest M."/>
            <person name="Roberts A."/>
            <person name="Saif S."/>
            <person name="Shea T."/>
            <person name="Shenoy N."/>
            <person name="Sisk P."/>
            <person name="Stolte C."/>
            <person name="Sykes S."/>
            <person name="Yandava C."/>
            <person name="Wortman J."/>
            <person name="Nusbaum C."/>
            <person name="Birren B."/>
        </authorList>
    </citation>
    <scope>NUCLEOTIDE SEQUENCE</scope>
    <source>
        <strain evidence="2">ATCC 64411</strain>
    </source>
</reference>
<dbReference type="EnsemblFungi" id="MAPG_07006T0">
    <property type="protein sequence ID" value="MAPG_07006T0"/>
    <property type="gene ID" value="MAPG_07006"/>
</dbReference>
<dbReference type="EMBL" id="ADBL01001680">
    <property type="status" value="NOT_ANNOTATED_CDS"/>
    <property type="molecule type" value="Genomic_DNA"/>
</dbReference>
<evidence type="ECO:0000256" key="1">
    <source>
        <dbReference type="SAM" id="MobiDB-lite"/>
    </source>
</evidence>
<proteinExistence type="predicted"/>
<evidence type="ECO:0000313" key="3">
    <source>
        <dbReference type="EnsemblFungi" id="MAPG_07006T0"/>
    </source>
</evidence>
<reference evidence="4" key="1">
    <citation type="submission" date="2010-05" db="EMBL/GenBank/DDBJ databases">
        <title>The genome sequence of Magnaporthe poae strain ATCC 64411.</title>
        <authorList>
            <person name="Ma L.-J."/>
            <person name="Dead R."/>
            <person name="Young S."/>
            <person name="Zeng Q."/>
            <person name="Koehrsen M."/>
            <person name="Alvarado L."/>
            <person name="Berlin A."/>
            <person name="Chapman S.B."/>
            <person name="Chen Z."/>
            <person name="Freedman E."/>
            <person name="Gellesch M."/>
            <person name="Goldberg J."/>
            <person name="Griggs A."/>
            <person name="Gujja S."/>
            <person name="Heilman E.R."/>
            <person name="Heiman D."/>
            <person name="Hepburn T."/>
            <person name="Howarth C."/>
            <person name="Jen D."/>
            <person name="Larson L."/>
            <person name="Mehta T."/>
            <person name="Neiman D."/>
            <person name="Pearson M."/>
            <person name="Roberts A."/>
            <person name="Saif S."/>
            <person name="Shea T."/>
            <person name="Shenoy N."/>
            <person name="Sisk P."/>
            <person name="Stolte C."/>
            <person name="Sykes S."/>
            <person name="Walk T."/>
            <person name="White J."/>
            <person name="Yandava C."/>
            <person name="Haas B."/>
            <person name="Nusbaum C."/>
            <person name="Birren B."/>
        </authorList>
    </citation>
    <scope>NUCLEOTIDE SEQUENCE [LARGE SCALE GENOMIC DNA]</scope>
    <source>
        <strain evidence="4">ATCC 64411 / 73-15</strain>
    </source>
</reference>
<organism evidence="3 4">
    <name type="scientific">Magnaporthiopsis poae (strain ATCC 64411 / 73-15)</name>
    <name type="common">Kentucky bluegrass fungus</name>
    <name type="synonym">Magnaporthe poae</name>
    <dbReference type="NCBI Taxonomy" id="644358"/>
    <lineage>
        <taxon>Eukaryota</taxon>
        <taxon>Fungi</taxon>
        <taxon>Dikarya</taxon>
        <taxon>Ascomycota</taxon>
        <taxon>Pezizomycotina</taxon>
        <taxon>Sordariomycetes</taxon>
        <taxon>Sordariomycetidae</taxon>
        <taxon>Magnaporthales</taxon>
        <taxon>Magnaporthaceae</taxon>
        <taxon>Magnaporthiopsis</taxon>
    </lineage>
</organism>
<feature type="region of interest" description="Disordered" evidence="1">
    <location>
        <begin position="1"/>
        <end position="125"/>
    </location>
</feature>
<reference evidence="3" key="5">
    <citation type="submission" date="2015-06" db="UniProtKB">
        <authorList>
            <consortium name="EnsemblFungi"/>
        </authorList>
    </citation>
    <scope>IDENTIFICATION</scope>
    <source>
        <strain evidence="3">ATCC 64411</strain>
    </source>
</reference>
<dbReference type="Proteomes" id="UP000011715">
    <property type="component" value="Unassembled WGS sequence"/>
</dbReference>
<dbReference type="OrthoDB" id="3921198at2759"/>
<feature type="region of interest" description="Disordered" evidence="1">
    <location>
        <begin position="179"/>
        <end position="284"/>
    </location>
</feature>
<protein>
    <submittedName>
        <fullName evidence="2 3">Uncharacterized protein</fullName>
    </submittedName>
</protein>
<dbReference type="EMBL" id="GL876971">
    <property type="protein sequence ID" value="KLU88019.1"/>
    <property type="molecule type" value="Genomic_DNA"/>
</dbReference>
<feature type="compositionally biased region" description="Low complexity" evidence="1">
    <location>
        <begin position="91"/>
        <end position="100"/>
    </location>
</feature>
<reference evidence="3" key="4">
    <citation type="journal article" date="2015" name="G3 (Bethesda)">
        <title>Genome sequences of three phytopathogenic species of the Magnaporthaceae family of fungi.</title>
        <authorList>
            <person name="Okagaki L.H."/>
            <person name="Nunes C.C."/>
            <person name="Sailsbery J."/>
            <person name="Clay B."/>
            <person name="Brown D."/>
            <person name="John T."/>
            <person name="Oh Y."/>
            <person name="Young N."/>
            <person name="Fitzgerald M."/>
            <person name="Haas B.J."/>
            <person name="Zeng Q."/>
            <person name="Young S."/>
            <person name="Adiconis X."/>
            <person name="Fan L."/>
            <person name="Levin J.Z."/>
            <person name="Mitchell T.K."/>
            <person name="Okubara P.A."/>
            <person name="Farman M.L."/>
            <person name="Kohn L.M."/>
            <person name="Birren B."/>
            <person name="Ma L.-J."/>
            <person name="Dean R.A."/>
        </authorList>
    </citation>
    <scope>NUCLEOTIDE SEQUENCE</scope>
    <source>
        <strain evidence="3">ATCC 64411 / 73-15</strain>
    </source>
</reference>
<name>A0A0C4E3K3_MAGP6</name>
<gene>
    <name evidence="2" type="ORF">MAPG_07006</name>
</gene>
<feature type="compositionally biased region" description="Polar residues" evidence="1">
    <location>
        <begin position="20"/>
        <end position="31"/>
    </location>
</feature>
<sequence>MHPAPTLADASPKTDEPSKASAQHQRHTSPGFTVHPSSRRTHSPSTSPTQASPMRKNTTSSTSTNATHTTGATITSNETPGTPYGLEASPSFSSQQVFSVKDGADLTGGRRASRRRTGPLSAEQREKAALIRKLGACNDCRRRRVACHPNHHNMTWEDAFRKYRSHSPVHELAPLGARLSPRPLNMEPLSNGNTHLLTHDPHDMEVDSAPPPPPPTTTTTPPLPPHQRPLPPPPPIRNPHSSESRVRKPLPSGPRLEKLAAQASQAVHAAQTSQSAPQPSAESIQSELQAAASKIASNPYRSRYTAVQALLIYWQDDEDDAELVSSVKDLAEVLEKDYQYVTETKKIPSSPDSGGSPWRWLSRTVTNFVDNRDHRDVLKLVYYKGQSYLDGDREMVLARSRDRLKGPTIRWSGIQQILEETSSDTLIIMDAAYYPSSKLVRQQGVLEVVAASASEEHFGSMGNASFTRAVAEQLHTRASKRNFMAPLTAAELHARLLSSYPKMVRDRYPEKPIVKSFPSPLHMQISGNSRLPSILLAPVRRGLPFGIEPDPAAPRLNLTLQFGDDSTPFDMDKWAEWLRLMPDGVKDIKVEWPCNNFNNNTFP</sequence>
<dbReference type="AlphaFoldDB" id="A0A0C4E3K3"/>
<feature type="compositionally biased region" description="Pro residues" evidence="1">
    <location>
        <begin position="209"/>
        <end position="237"/>
    </location>
</feature>